<proteinExistence type="predicted"/>
<keyword evidence="3" id="KW-1185">Reference proteome</keyword>
<sequence>MANRVGGEVATGRTGTLTDLNWLDGNEALGERGLAEQEEEKKARLPFWIAAEWTPEDVLVGDGRQGPERCVPGGNGDLASSAQILRCPEHLVLILIFILILYLGLIHIHRKETSRLSRSSSSSTRGKDLHR</sequence>
<dbReference type="Proteomes" id="UP001221898">
    <property type="component" value="Unassembled WGS sequence"/>
</dbReference>
<comment type="caution">
    <text evidence="2">The sequence shown here is derived from an EMBL/GenBank/DDBJ whole genome shotgun (WGS) entry which is preliminary data.</text>
</comment>
<dbReference type="AlphaFoldDB" id="A0AAD7W2E5"/>
<dbReference type="EMBL" id="JAINUG010000343">
    <property type="protein sequence ID" value="KAJ8377689.1"/>
    <property type="molecule type" value="Genomic_DNA"/>
</dbReference>
<accession>A0AAD7W2E5</accession>
<gene>
    <name evidence="2" type="ORF">AAFF_G00254700</name>
</gene>
<keyword evidence="1" id="KW-0472">Membrane</keyword>
<name>A0AAD7W2E5_9TELE</name>
<evidence type="ECO:0000313" key="2">
    <source>
        <dbReference type="EMBL" id="KAJ8377689.1"/>
    </source>
</evidence>
<evidence type="ECO:0000256" key="1">
    <source>
        <dbReference type="SAM" id="Phobius"/>
    </source>
</evidence>
<feature type="transmembrane region" description="Helical" evidence="1">
    <location>
        <begin position="90"/>
        <end position="108"/>
    </location>
</feature>
<reference evidence="2" key="1">
    <citation type="journal article" date="2023" name="Science">
        <title>Genome structures resolve the early diversification of teleost fishes.</title>
        <authorList>
            <person name="Parey E."/>
            <person name="Louis A."/>
            <person name="Montfort J."/>
            <person name="Bouchez O."/>
            <person name="Roques C."/>
            <person name="Iampietro C."/>
            <person name="Lluch J."/>
            <person name="Castinel A."/>
            <person name="Donnadieu C."/>
            <person name="Desvignes T."/>
            <person name="Floi Bucao C."/>
            <person name="Jouanno E."/>
            <person name="Wen M."/>
            <person name="Mejri S."/>
            <person name="Dirks R."/>
            <person name="Jansen H."/>
            <person name="Henkel C."/>
            <person name="Chen W.J."/>
            <person name="Zahm M."/>
            <person name="Cabau C."/>
            <person name="Klopp C."/>
            <person name="Thompson A.W."/>
            <person name="Robinson-Rechavi M."/>
            <person name="Braasch I."/>
            <person name="Lecointre G."/>
            <person name="Bobe J."/>
            <person name="Postlethwait J.H."/>
            <person name="Berthelot C."/>
            <person name="Roest Crollius H."/>
            <person name="Guiguen Y."/>
        </authorList>
    </citation>
    <scope>NUCLEOTIDE SEQUENCE</scope>
    <source>
        <strain evidence="2">NC1722</strain>
    </source>
</reference>
<keyword evidence="1" id="KW-0812">Transmembrane</keyword>
<protein>
    <submittedName>
        <fullName evidence="2">Uncharacterized protein</fullName>
    </submittedName>
</protein>
<evidence type="ECO:0000313" key="3">
    <source>
        <dbReference type="Proteomes" id="UP001221898"/>
    </source>
</evidence>
<keyword evidence="1" id="KW-1133">Transmembrane helix</keyword>
<organism evidence="2 3">
    <name type="scientific">Aldrovandia affinis</name>
    <dbReference type="NCBI Taxonomy" id="143900"/>
    <lineage>
        <taxon>Eukaryota</taxon>
        <taxon>Metazoa</taxon>
        <taxon>Chordata</taxon>
        <taxon>Craniata</taxon>
        <taxon>Vertebrata</taxon>
        <taxon>Euteleostomi</taxon>
        <taxon>Actinopterygii</taxon>
        <taxon>Neopterygii</taxon>
        <taxon>Teleostei</taxon>
        <taxon>Notacanthiformes</taxon>
        <taxon>Halosauridae</taxon>
        <taxon>Aldrovandia</taxon>
    </lineage>
</organism>